<keyword evidence="5" id="KW-1185">Reference proteome</keyword>
<dbReference type="GO" id="GO:0019899">
    <property type="term" value="F:enzyme binding"/>
    <property type="evidence" value="ECO:0007669"/>
    <property type="project" value="UniProtKB-ARBA"/>
</dbReference>
<keyword evidence="1" id="KW-0862">Zinc</keyword>
<accession>A0A0V1AP08</accession>
<dbReference type="GO" id="GO:0003676">
    <property type="term" value="F:nucleic acid binding"/>
    <property type="evidence" value="ECO:0007669"/>
    <property type="project" value="InterPro"/>
</dbReference>
<feature type="region of interest" description="Disordered" evidence="2">
    <location>
        <begin position="171"/>
        <end position="190"/>
    </location>
</feature>
<dbReference type="Proteomes" id="UP000054653">
    <property type="component" value="Unassembled WGS sequence"/>
</dbReference>
<evidence type="ECO:0000259" key="3">
    <source>
        <dbReference type="PROSITE" id="PS50158"/>
    </source>
</evidence>
<organism evidence="4 5">
    <name type="scientific">Trichinella britovi</name>
    <name type="common">Parasitic roundworm</name>
    <dbReference type="NCBI Taxonomy" id="45882"/>
    <lineage>
        <taxon>Eukaryota</taxon>
        <taxon>Metazoa</taxon>
        <taxon>Ecdysozoa</taxon>
        <taxon>Nematoda</taxon>
        <taxon>Enoplea</taxon>
        <taxon>Dorylaimia</taxon>
        <taxon>Trichinellida</taxon>
        <taxon>Trichinellidae</taxon>
        <taxon>Trichinella</taxon>
    </lineage>
</organism>
<dbReference type="PANTHER" id="PTHR47331">
    <property type="entry name" value="PHD-TYPE DOMAIN-CONTAINING PROTEIN"/>
    <property type="match status" value="1"/>
</dbReference>
<evidence type="ECO:0000313" key="4">
    <source>
        <dbReference type="EMBL" id="KRY26543.1"/>
    </source>
</evidence>
<dbReference type="Gene3D" id="2.40.70.10">
    <property type="entry name" value="Acid Proteases"/>
    <property type="match status" value="1"/>
</dbReference>
<evidence type="ECO:0000313" key="5">
    <source>
        <dbReference type="Proteomes" id="UP000054653"/>
    </source>
</evidence>
<dbReference type="SUPFAM" id="SSF57756">
    <property type="entry name" value="Retrovirus zinc finger-like domains"/>
    <property type="match status" value="1"/>
</dbReference>
<dbReference type="EMBL" id="JYDI01001774">
    <property type="protein sequence ID" value="KRY26543.1"/>
    <property type="molecule type" value="Genomic_DNA"/>
</dbReference>
<dbReference type="InterPro" id="IPR021109">
    <property type="entry name" value="Peptidase_aspartic_dom_sf"/>
</dbReference>
<dbReference type="PANTHER" id="PTHR47331:SF1">
    <property type="entry name" value="GAG-LIKE PROTEIN"/>
    <property type="match status" value="1"/>
</dbReference>
<proteinExistence type="predicted"/>
<gene>
    <name evidence="4" type="ORF">T03_8396</name>
</gene>
<evidence type="ECO:0000256" key="1">
    <source>
        <dbReference type="PROSITE-ProRule" id="PRU00047"/>
    </source>
</evidence>
<name>A0A0V1AP08_TRIBR</name>
<reference evidence="4 5" key="1">
    <citation type="submission" date="2015-01" db="EMBL/GenBank/DDBJ databases">
        <title>Evolution of Trichinella species and genotypes.</title>
        <authorList>
            <person name="Korhonen P.K."/>
            <person name="Edoardo P."/>
            <person name="Giuseppe L.R."/>
            <person name="Gasser R.B."/>
        </authorList>
    </citation>
    <scope>NUCLEOTIDE SEQUENCE [LARGE SCALE GENOMIC DNA]</scope>
    <source>
        <strain evidence="4">ISS120</strain>
    </source>
</reference>
<protein>
    <recommendedName>
        <fullName evidence="3">CCHC-type domain-containing protein</fullName>
    </recommendedName>
</protein>
<dbReference type="PROSITE" id="PS50158">
    <property type="entry name" value="ZF_CCHC"/>
    <property type="match status" value="1"/>
</dbReference>
<sequence>MARTKELCFRCLETGHMAKGCREGRPCGVDGCRQRHHRLLHQSSTTESPRPTRSGRAHQGLLAARGVPGGCLQTVRARAYGPDGNHVLVNCLFDTGAEVSFIRKDVADVLGLTGPHERCRFTTLGGRVGPERRWRRVEFWLGAAEGSSRRGACTRMQALVIPRVCGEVPMAPTESSDGAPARTVTEVEPRQREQRAPLVVDVLVGIDYYYELVTGRIRRATGGS</sequence>
<dbReference type="Pfam" id="PF13650">
    <property type="entry name" value="Asp_protease_2"/>
    <property type="match status" value="1"/>
</dbReference>
<dbReference type="InterPro" id="IPR036875">
    <property type="entry name" value="Znf_CCHC_sf"/>
</dbReference>
<dbReference type="AlphaFoldDB" id="A0A0V1AP08"/>
<dbReference type="InterPro" id="IPR001878">
    <property type="entry name" value="Znf_CCHC"/>
</dbReference>
<keyword evidence="1" id="KW-0479">Metal-binding</keyword>
<evidence type="ECO:0000256" key="2">
    <source>
        <dbReference type="SAM" id="MobiDB-lite"/>
    </source>
</evidence>
<comment type="caution">
    <text evidence="4">The sequence shown here is derived from an EMBL/GenBank/DDBJ whole genome shotgun (WGS) entry which is preliminary data.</text>
</comment>
<keyword evidence="1" id="KW-0863">Zinc-finger</keyword>
<feature type="non-terminal residue" evidence="4">
    <location>
        <position position="224"/>
    </location>
</feature>
<dbReference type="GO" id="GO:0008270">
    <property type="term" value="F:zinc ion binding"/>
    <property type="evidence" value="ECO:0007669"/>
    <property type="project" value="UniProtKB-KW"/>
</dbReference>
<dbReference type="SMART" id="SM00343">
    <property type="entry name" value="ZnF_C2HC"/>
    <property type="match status" value="1"/>
</dbReference>
<feature type="domain" description="CCHC-type" evidence="3">
    <location>
        <begin position="8"/>
        <end position="23"/>
    </location>
</feature>